<feature type="binding site" evidence="13">
    <location>
        <begin position="250"/>
        <end position="256"/>
    </location>
    <ligand>
        <name>S-adenosyl-L-methionine</name>
        <dbReference type="ChEBI" id="CHEBI:59789"/>
    </ligand>
</feature>
<dbReference type="InterPro" id="IPR035926">
    <property type="entry name" value="NusB-like_sf"/>
</dbReference>
<organism evidence="15 16">
    <name type="scientific">Pseudohalioglobus sediminis</name>
    <dbReference type="NCBI Taxonomy" id="2606449"/>
    <lineage>
        <taxon>Bacteria</taxon>
        <taxon>Pseudomonadati</taxon>
        <taxon>Pseudomonadota</taxon>
        <taxon>Gammaproteobacteria</taxon>
        <taxon>Cellvibrionales</taxon>
        <taxon>Halieaceae</taxon>
        <taxon>Pseudohalioglobus</taxon>
    </lineage>
</organism>
<evidence type="ECO:0000256" key="12">
    <source>
        <dbReference type="ARBA" id="ARBA00047283"/>
    </source>
</evidence>
<evidence type="ECO:0000256" key="1">
    <source>
        <dbReference type="ARBA" id="ARBA00002724"/>
    </source>
</evidence>
<keyword evidence="4" id="KW-0963">Cytoplasm</keyword>
<dbReference type="FunFam" id="3.40.50.150:FF:000022">
    <property type="entry name" value="Ribosomal RNA small subunit methyltransferase B"/>
    <property type="match status" value="1"/>
</dbReference>
<gene>
    <name evidence="15" type="primary">rsmB</name>
    <name evidence="15" type="ORF">F0M18_12205</name>
</gene>
<evidence type="ECO:0000256" key="6">
    <source>
        <dbReference type="ARBA" id="ARBA00022603"/>
    </source>
</evidence>
<keyword evidence="7 13" id="KW-0808">Transferase</keyword>
<evidence type="ECO:0000256" key="8">
    <source>
        <dbReference type="ARBA" id="ARBA00022691"/>
    </source>
</evidence>
<evidence type="ECO:0000259" key="14">
    <source>
        <dbReference type="PROSITE" id="PS51686"/>
    </source>
</evidence>
<evidence type="ECO:0000313" key="15">
    <source>
        <dbReference type="EMBL" id="KAA1190567.1"/>
    </source>
</evidence>
<dbReference type="CDD" id="cd02440">
    <property type="entry name" value="AdoMet_MTases"/>
    <property type="match status" value="1"/>
</dbReference>
<evidence type="ECO:0000256" key="5">
    <source>
        <dbReference type="ARBA" id="ARBA00022552"/>
    </source>
</evidence>
<name>A0A5B0WVP2_9GAMM</name>
<evidence type="ECO:0000256" key="13">
    <source>
        <dbReference type="PROSITE-ProRule" id="PRU01023"/>
    </source>
</evidence>
<dbReference type="EMBL" id="VTUX01000005">
    <property type="protein sequence ID" value="KAA1190567.1"/>
    <property type="molecule type" value="Genomic_DNA"/>
</dbReference>
<dbReference type="RefSeq" id="WP_149611722.1">
    <property type="nucleotide sequence ID" value="NZ_VTUX01000005.1"/>
</dbReference>
<comment type="function">
    <text evidence="1">Specifically methylates the cytosine at position 967 (m5C967) of 16S rRNA.</text>
</comment>
<keyword evidence="6 13" id="KW-0489">Methyltransferase</keyword>
<dbReference type="InterPro" id="IPR049560">
    <property type="entry name" value="MeTrfase_RsmB-F_NOP2_cat"/>
</dbReference>
<dbReference type="Pfam" id="PF22458">
    <property type="entry name" value="RsmF-B_ferredox"/>
    <property type="match status" value="1"/>
</dbReference>
<dbReference type="Gene3D" id="3.30.70.1170">
    <property type="entry name" value="Sun protein, domain 3"/>
    <property type="match status" value="1"/>
</dbReference>
<evidence type="ECO:0000256" key="3">
    <source>
        <dbReference type="ARBA" id="ARBA00012140"/>
    </source>
</evidence>
<dbReference type="InterPro" id="IPR029063">
    <property type="entry name" value="SAM-dependent_MTases_sf"/>
</dbReference>
<evidence type="ECO:0000256" key="7">
    <source>
        <dbReference type="ARBA" id="ARBA00022679"/>
    </source>
</evidence>
<dbReference type="InterPro" id="IPR004573">
    <property type="entry name" value="rRNA_ssu_MeTfrase_B"/>
</dbReference>
<evidence type="ECO:0000256" key="4">
    <source>
        <dbReference type="ARBA" id="ARBA00022490"/>
    </source>
</evidence>
<dbReference type="Pfam" id="PF01029">
    <property type="entry name" value="NusB"/>
    <property type="match status" value="1"/>
</dbReference>
<dbReference type="GO" id="GO:0005829">
    <property type="term" value="C:cytosol"/>
    <property type="evidence" value="ECO:0007669"/>
    <property type="project" value="TreeGrafter"/>
</dbReference>
<feature type="binding site" evidence="13">
    <location>
        <position position="300"/>
    </location>
    <ligand>
        <name>S-adenosyl-L-methionine</name>
        <dbReference type="ChEBI" id="CHEBI:59789"/>
    </ligand>
</feature>
<dbReference type="PRINTS" id="PR02008">
    <property type="entry name" value="RCMTFAMILY"/>
</dbReference>
<dbReference type="GO" id="GO:0006355">
    <property type="term" value="P:regulation of DNA-templated transcription"/>
    <property type="evidence" value="ECO:0007669"/>
    <property type="project" value="InterPro"/>
</dbReference>
<dbReference type="InterPro" id="IPR023267">
    <property type="entry name" value="RCMT"/>
</dbReference>
<dbReference type="PANTHER" id="PTHR22807:SF61">
    <property type="entry name" value="NOL1_NOP2_SUN FAMILY PROTEIN _ ANTITERMINATION NUSB DOMAIN-CONTAINING PROTEIN"/>
    <property type="match status" value="1"/>
</dbReference>
<comment type="catalytic activity">
    <reaction evidence="12">
        <text>cytidine(967) in 16S rRNA + S-adenosyl-L-methionine = 5-methylcytidine(967) in 16S rRNA + S-adenosyl-L-homocysteine + H(+)</text>
        <dbReference type="Rhea" id="RHEA:42748"/>
        <dbReference type="Rhea" id="RHEA-COMP:10219"/>
        <dbReference type="Rhea" id="RHEA-COMP:10220"/>
        <dbReference type="ChEBI" id="CHEBI:15378"/>
        <dbReference type="ChEBI" id="CHEBI:57856"/>
        <dbReference type="ChEBI" id="CHEBI:59789"/>
        <dbReference type="ChEBI" id="CHEBI:74483"/>
        <dbReference type="ChEBI" id="CHEBI:82748"/>
        <dbReference type="EC" id="2.1.1.176"/>
    </reaction>
</comment>
<dbReference type="SUPFAM" id="SSF48013">
    <property type="entry name" value="NusB-like"/>
    <property type="match status" value="1"/>
</dbReference>
<comment type="similarity">
    <text evidence="13">Belongs to the class I-like SAM-binding methyltransferase superfamily. RsmB/NOP family.</text>
</comment>
<dbReference type="GO" id="GO:0009383">
    <property type="term" value="F:rRNA (cytosine-C5-)-methyltransferase activity"/>
    <property type="evidence" value="ECO:0007669"/>
    <property type="project" value="TreeGrafter"/>
</dbReference>
<dbReference type="GO" id="GO:0070475">
    <property type="term" value="P:rRNA base methylation"/>
    <property type="evidence" value="ECO:0007669"/>
    <property type="project" value="TreeGrafter"/>
</dbReference>
<dbReference type="Proteomes" id="UP000323708">
    <property type="component" value="Unassembled WGS sequence"/>
</dbReference>
<dbReference type="Gene3D" id="3.40.50.150">
    <property type="entry name" value="Vaccinia Virus protein VP39"/>
    <property type="match status" value="1"/>
</dbReference>
<dbReference type="InterPro" id="IPR054728">
    <property type="entry name" value="RsmB-like_ferredoxin"/>
</dbReference>
<dbReference type="PANTHER" id="PTHR22807">
    <property type="entry name" value="NOP2 YEAST -RELATED NOL1/NOP2/FMU SUN DOMAIN-CONTAINING"/>
    <property type="match status" value="1"/>
</dbReference>
<keyword evidence="8 13" id="KW-0949">S-adenosyl-L-methionine</keyword>
<reference evidence="15 16" key="1">
    <citation type="submission" date="2019-09" db="EMBL/GenBank/DDBJ databases">
        <authorList>
            <person name="Chen X.-Y."/>
        </authorList>
    </citation>
    <scope>NUCLEOTIDE SEQUENCE [LARGE SCALE GENOMIC DNA]</scope>
    <source>
        <strain evidence="15 16">NY5</strain>
    </source>
</reference>
<evidence type="ECO:0000256" key="2">
    <source>
        <dbReference type="ARBA" id="ARBA00004496"/>
    </source>
</evidence>
<feature type="binding site" evidence="13">
    <location>
        <position position="319"/>
    </location>
    <ligand>
        <name>S-adenosyl-L-methionine</name>
        <dbReference type="ChEBI" id="CHEBI:59789"/>
    </ligand>
</feature>
<dbReference type="AlphaFoldDB" id="A0A5B0WVP2"/>
<comment type="subcellular location">
    <subcellularLocation>
        <location evidence="2">Cytoplasm</location>
    </subcellularLocation>
</comment>
<protein>
    <recommendedName>
        <fullName evidence="3">16S rRNA (cytosine(967)-C(5))-methyltransferase</fullName>
        <ecNumber evidence="3">2.1.1.176</ecNumber>
    </recommendedName>
    <alternativeName>
        <fullName evidence="10">16S rRNA m5C967 methyltransferase</fullName>
    </alternativeName>
    <alternativeName>
        <fullName evidence="11">rRNA (cytosine-C(5)-)-methyltransferase RsmB</fullName>
    </alternativeName>
</protein>
<keyword evidence="5" id="KW-0698">rRNA processing</keyword>
<comment type="caution">
    <text evidence="15">The sequence shown here is derived from an EMBL/GenBank/DDBJ whole genome shotgun (WGS) entry which is preliminary data.</text>
</comment>
<dbReference type="InterPro" id="IPR006027">
    <property type="entry name" value="NusB_RsmB_TIM44"/>
</dbReference>
<dbReference type="NCBIfam" id="NF008149">
    <property type="entry name" value="PRK10901.1"/>
    <property type="match status" value="1"/>
</dbReference>
<proteinExistence type="inferred from homology"/>
<dbReference type="Gene3D" id="1.10.940.10">
    <property type="entry name" value="NusB-like"/>
    <property type="match status" value="1"/>
</dbReference>
<dbReference type="PROSITE" id="PS51686">
    <property type="entry name" value="SAM_MT_RSMB_NOP"/>
    <property type="match status" value="1"/>
</dbReference>
<dbReference type="SUPFAM" id="SSF53335">
    <property type="entry name" value="S-adenosyl-L-methionine-dependent methyltransferases"/>
    <property type="match status" value="1"/>
</dbReference>
<keyword evidence="16" id="KW-1185">Reference proteome</keyword>
<keyword evidence="9 13" id="KW-0694">RNA-binding</keyword>
<dbReference type="NCBIfam" id="TIGR00563">
    <property type="entry name" value="rsmB"/>
    <property type="match status" value="1"/>
</dbReference>
<evidence type="ECO:0000256" key="11">
    <source>
        <dbReference type="ARBA" id="ARBA00031088"/>
    </source>
</evidence>
<dbReference type="InterPro" id="IPR001678">
    <property type="entry name" value="MeTrfase_RsmB-F_NOP2_dom"/>
</dbReference>
<dbReference type="GO" id="GO:0003723">
    <property type="term" value="F:RNA binding"/>
    <property type="evidence" value="ECO:0007669"/>
    <property type="project" value="UniProtKB-UniRule"/>
</dbReference>
<sequence>MALDTRAAAARLLAEVMAGKSLNQVLPAALDTVAARDRGLLQQLCYGTLRQAPRLQAILRQLLDKPLRDKDRDVQGLLLCGLYQLEDTRIPDHAAVSATVAATRALKKPWSKGLCNAVLRRFLRERDELVAGLDEAARAAHPAWLYRAIGTQWPAHQQQIIAANNSQPPLTLRVNSRQIQREAYLQLLAEKGIEAQAGALSAEAVYLHRPMDVADIPGFGEGLASVQDEAAQLAASLLPVRPGDRVLDACAAPGGKTCHLLERYPEVGEVVAADVDATRLQRVQENLQRLSLQAELLTMDAASPIADLPHAGFDHVLVDAPCSASGVIRRHPDIKLLRRKQDIAAMGAQQVDILHGLWPLLKPGGLLLYVTCSILELENSEAIATFLGQRDDALLLDTDAPWGEKVRCGRQLLPREGGPDGLFFARLQKR</sequence>
<accession>A0A5B0WVP2</accession>
<evidence type="ECO:0000313" key="16">
    <source>
        <dbReference type="Proteomes" id="UP000323708"/>
    </source>
</evidence>
<feature type="binding site" evidence="13">
    <location>
        <position position="274"/>
    </location>
    <ligand>
        <name>S-adenosyl-L-methionine</name>
        <dbReference type="ChEBI" id="CHEBI:59789"/>
    </ligand>
</feature>
<feature type="domain" description="SAM-dependent MTase RsmB/NOP-type" evidence="14">
    <location>
        <begin position="160"/>
        <end position="430"/>
    </location>
</feature>
<feature type="active site" description="Nucleophile" evidence="13">
    <location>
        <position position="372"/>
    </location>
</feature>
<dbReference type="EC" id="2.1.1.176" evidence="3"/>
<evidence type="ECO:0000256" key="10">
    <source>
        <dbReference type="ARBA" id="ARBA00030399"/>
    </source>
</evidence>
<evidence type="ECO:0000256" key="9">
    <source>
        <dbReference type="ARBA" id="ARBA00022884"/>
    </source>
</evidence>
<dbReference type="Pfam" id="PF01189">
    <property type="entry name" value="Methyltr_RsmB-F"/>
    <property type="match status" value="1"/>
</dbReference>